<accession>A0ACB8MI46</accession>
<proteinExistence type="predicted"/>
<protein>
    <submittedName>
        <fullName evidence="1">Glutathione gamma-glutamylcysteinyltransferase 1</fullName>
    </submittedName>
</protein>
<name>A0ACB8MI46_CITSI</name>
<evidence type="ECO:0000313" key="2">
    <source>
        <dbReference type="Proteomes" id="UP000829398"/>
    </source>
</evidence>
<dbReference type="Proteomes" id="UP000829398">
    <property type="component" value="Chromosome 3"/>
</dbReference>
<reference evidence="2" key="1">
    <citation type="journal article" date="2023" name="Hortic. Res.">
        <title>A chromosome-level phased genome enabling allele-level studies in sweet orange: a case study on citrus Huanglongbing tolerance.</title>
        <authorList>
            <person name="Wu B."/>
            <person name="Yu Q."/>
            <person name="Deng Z."/>
            <person name="Duan Y."/>
            <person name="Luo F."/>
            <person name="Gmitter F. Jr."/>
        </authorList>
    </citation>
    <scope>NUCLEOTIDE SEQUENCE [LARGE SCALE GENOMIC DNA]</scope>
    <source>
        <strain evidence="2">cv. Valencia</strain>
    </source>
</reference>
<comment type="caution">
    <text evidence="1">The sequence shown here is derived from an EMBL/GenBank/DDBJ whole genome shotgun (WGS) entry which is preliminary data.</text>
</comment>
<dbReference type="EMBL" id="CM039172">
    <property type="protein sequence ID" value="KAH9785276.1"/>
    <property type="molecule type" value="Genomic_DNA"/>
</dbReference>
<evidence type="ECO:0000313" key="1">
    <source>
        <dbReference type="EMBL" id="KAH9785276.1"/>
    </source>
</evidence>
<keyword evidence="2" id="KW-1185">Reference proteome</keyword>
<gene>
    <name evidence="1" type="ORF">KPL71_009911</name>
</gene>
<organism evidence="1 2">
    <name type="scientific">Citrus sinensis</name>
    <name type="common">Sweet orange</name>
    <name type="synonym">Citrus aurantium var. sinensis</name>
    <dbReference type="NCBI Taxonomy" id="2711"/>
    <lineage>
        <taxon>Eukaryota</taxon>
        <taxon>Viridiplantae</taxon>
        <taxon>Streptophyta</taxon>
        <taxon>Embryophyta</taxon>
        <taxon>Tracheophyta</taxon>
        <taxon>Spermatophyta</taxon>
        <taxon>Magnoliopsida</taxon>
        <taxon>eudicotyledons</taxon>
        <taxon>Gunneridae</taxon>
        <taxon>Pentapetalae</taxon>
        <taxon>rosids</taxon>
        <taxon>malvids</taxon>
        <taxon>Sapindales</taxon>
        <taxon>Rutaceae</taxon>
        <taxon>Aurantioideae</taxon>
        <taxon>Citrus</taxon>
    </lineage>
</organism>
<sequence>MAMAGLYRRMLPSPPAIDFASSEGKQLFLEAIQGGTMEGFYRLISYFQTQSEPAYCGLASLSMVLNALAIDPGRKWKGPWRWFDESMLDCCEPLEKVKEKGISFGKLVCLAHCAGAKVEAFRTNQSTIDDFRKYIIRCSASEDCHVISSYHRGAFKQTGTGHFSPIGGYHAGRDMALILDVARFKYPPHWVPLTLLWEAMDRVDDATGQRRGFVLVSRPHREPGLLYTLSCKHENWVGIAKYLLDEVPKIVKSKDFKDFGEVLTVLFTSLPSNFGEFVKWVAEVRRREDGDHSLSQEEKGRLALKEEVLRQVQETLLFKHVVTFLSSVNSCCRSMSVLVHKNELPDIAEKVCCQGARILAGKFDSSERFYCRETCVKCLKANSDKPVTLVSGTVVNGSIEQEVDVLVPSSQIGGCGCGCGPSNCIGIYPAGNDILTVLILALPKETWSGIRDEKLSRQILGLVTTENLPTLLQEEWYCNCMKDEWKELVNLHCEVLHLRRQLHILRRCQENKKQMVSPQGSNDLVNDGKLLSRDQNLTMKSGILGMTKPGSKLVISDSEPEGSEPDLKTLSRNR</sequence>